<dbReference type="Proteomes" id="UP000176678">
    <property type="component" value="Unassembled WGS sequence"/>
</dbReference>
<evidence type="ECO:0000313" key="1">
    <source>
        <dbReference type="EMBL" id="OGL88792.1"/>
    </source>
</evidence>
<dbReference type="AlphaFoldDB" id="A0A1F7VE12"/>
<evidence type="ECO:0000313" key="2">
    <source>
        <dbReference type="Proteomes" id="UP000176678"/>
    </source>
</evidence>
<accession>A0A1F7VE12</accession>
<dbReference type="STRING" id="1802410.A3H75_00015"/>
<organism evidence="1 2">
    <name type="scientific">Candidatus Uhrbacteria bacterium RIFCSPLOWO2_02_FULL_51_9</name>
    <dbReference type="NCBI Taxonomy" id="1802410"/>
    <lineage>
        <taxon>Bacteria</taxon>
        <taxon>Candidatus Uhriibacteriota</taxon>
    </lineage>
</organism>
<reference evidence="1 2" key="1">
    <citation type="journal article" date="2016" name="Nat. Commun.">
        <title>Thousands of microbial genomes shed light on interconnected biogeochemical processes in an aquifer system.</title>
        <authorList>
            <person name="Anantharaman K."/>
            <person name="Brown C.T."/>
            <person name="Hug L.A."/>
            <person name="Sharon I."/>
            <person name="Castelle C.J."/>
            <person name="Probst A.J."/>
            <person name="Thomas B.C."/>
            <person name="Singh A."/>
            <person name="Wilkins M.J."/>
            <person name="Karaoz U."/>
            <person name="Brodie E.L."/>
            <person name="Williams K.H."/>
            <person name="Hubbard S.S."/>
            <person name="Banfield J.F."/>
        </authorList>
    </citation>
    <scope>NUCLEOTIDE SEQUENCE [LARGE SCALE GENOMIC DNA]</scope>
</reference>
<proteinExistence type="predicted"/>
<gene>
    <name evidence="1" type="ORF">A3H75_00015</name>
</gene>
<protein>
    <submittedName>
        <fullName evidence="1">Uncharacterized protein</fullName>
    </submittedName>
</protein>
<dbReference type="EMBL" id="MGES01000026">
    <property type="protein sequence ID" value="OGL88792.1"/>
    <property type="molecule type" value="Genomic_DNA"/>
</dbReference>
<name>A0A1F7VE12_9BACT</name>
<comment type="caution">
    <text evidence="1">The sequence shown here is derived from an EMBL/GenBank/DDBJ whole genome shotgun (WGS) entry which is preliminary data.</text>
</comment>
<sequence length="134" mass="14563">MEKKSSHDSVPATRVMQTCPLCNTAYDERYARVLAGHGNANLVHTTCAHCCSAVVALVVTGKGGVSSVGMLTDMNYDDALRFHADDTISIDDCLTLHQFLATPSFFGDAVATHYDVSIDRDTTKRKRAVGARKR</sequence>